<comment type="caution">
    <text evidence="1">The sequence shown here is derived from an EMBL/GenBank/DDBJ whole genome shotgun (WGS) entry which is preliminary data.</text>
</comment>
<evidence type="ECO:0000313" key="1">
    <source>
        <dbReference type="EMBL" id="KAF4453303.1"/>
    </source>
</evidence>
<dbReference type="EMBL" id="JAADJG010000158">
    <property type="protein sequence ID" value="KAF4453303.1"/>
    <property type="molecule type" value="Genomic_DNA"/>
</dbReference>
<protein>
    <submittedName>
        <fullName evidence="1">Uncharacterized protein</fullName>
    </submittedName>
</protein>
<dbReference type="AlphaFoldDB" id="A0A8H4P159"/>
<name>A0A8H4P159_9HYPO</name>
<evidence type="ECO:0000313" key="2">
    <source>
        <dbReference type="Proteomes" id="UP000605986"/>
    </source>
</evidence>
<dbReference type="Proteomes" id="UP000605986">
    <property type="component" value="Unassembled WGS sequence"/>
</dbReference>
<sequence length="334" mass="34985">MDVVILKPKSPFWVLLVSVSESVGGVTTASELDELAVATEPEPSGSPVVVFQLGITVSLRVEPDVTSETVGRDTLGNGKGNDATVPCFIPGAGWPLEALVGTEALPPEWTEVFQLGPKLLPELANEGASVGGDNVGNEMIVPLDIPTVGTKLLFLGMEVVPFQLGPTLPLAEFPGLVEIEIVGNATEVPPEKLAVGTEPLPLGAEVVFQPGPTLPLGKLRESADSEIVGSGTKDPVIVGTEPLPPDVEAFQLGPTLSLADISSDNEPFIEGVSVLVPEMLLGMVALEFHPVKVDPVGRVSLSKRLHDKFPEMGDGNESLVMPDHVIPAERVSDS</sequence>
<organism evidence="1 2">
    <name type="scientific">Fusarium austroafricanum</name>
    <dbReference type="NCBI Taxonomy" id="2364996"/>
    <lineage>
        <taxon>Eukaryota</taxon>
        <taxon>Fungi</taxon>
        <taxon>Dikarya</taxon>
        <taxon>Ascomycota</taxon>
        <taxon>Pezizomycotina</taxon>
        <taxon>Sordariomycetes</taxon>
        <taxon>Hypocreomycetidae</taxon>
        <taxon>Hypocreales</taxon>
        <taxon>Nectriaceae</taxon>
        <taxon>Fusarium</taxon>
        <taxon>Fusarium concolor species complex</taxon>
    </lineage>
</organism>
<gene>
    <name evidence="1" type="ORF">F53441_4033</name>
</gene>
<proteinExistence type="predicted"/>
<dbReference type="OrthoDB" id="5099740at2759"/>
<reference evidence="1" key="1">
    <citation type="submission" date="2020-01" db="EMBL/GenBank/DDBJ databases">
        <title>Identification and distribution of gene clusters putatively required for synthesis of sphingolipid metabolism inhibitors in phylogenetically diverse species of the filamentous fungus Fusarium.</title>
        <authorList>
            <person name="Kim H.-S."/>
            <person name="Busman M."/>
            <person name="Brown D.W."/>
            <person name="Divon H."/>
            <person name="Uhlig S."/>
            <person name="Proctor R.H."/>
        </authorList>
    </citation>
    <scope>NUCLEOTIDE SEQUENCE</scope>
    <source>
        <strain evidence="1">NRRL 53441</strain>
    </source>
</reference>
<accession>A0A8H4P159</accession>
<keyword evidence="2" id="KW-1185">Reference proteome</keyword>